<dbReference type="InterPro" id="IPR003656">
    <property type="entry name" value="Znf_BED"/>
</dbReference>
<reference evidence="11" key="2">
    <citation type="submission" date="2025-09" db="UniProtKB">
        <authorList>
            <consortium name="Ensembl"/>
        </authorList>
    </citation>
    <scope>IDENTIFICATION</scope>
</reference>
<dbReference type="Proteomes" id="UP000264800">
    <property type="component" value="Unplaced"/>
</dbReference>
<evidence type="ECO:0000259" key="9">
    <source>
        <dbReference type="Pfam" id="PF02892"/>
    </source>
</evidence>
<evidence type="ECO:0000256" key="8">
    <source>
        <dbReference type="ARBA" id="ARBA00023242"/>
    </source>
</evidence>
<dbReference type="GO" id="GO:0046983">
    <property type="term" value="F:protein dimerization activity"/>
    <property type="evidence" value="ECO:0007669"/>
    <property type="project" value="InterPro"/>
</dbReference>
<name>A0A3Q2ZSV6_KRYMA</name>
<dbReference type="AlphaFoldDB" id="A0A3Q2ZSV6"/>
<organism evidence="11 12">
    <name type="scientific">Kryptolebias marmoratus</name>
    <name type="common">Mangrove killifish</name>
    <name type="synonym">Rivulus marmoratus</name>
    <dbReference type="NCBI Taxonomy" id="37003"/>
    <lineage>
        <taxon>Eukaryota</taxon>
        <taxon>Metazoa</taxon>
        <taxon>Chordata</taxon>
        <taxon>Craniata</taxon>
        <taxon>Vertebrata</taxon>
        <taxon>Euteleostomi</taxon>
        <taxon>Actinopterygii</taxon>
        <taxon>Neopterygii</taxon>
        <taxon>Teleostei</taxon>
        <taxon>Neoteleostei</taxon>
        <taxon>Acanthomorphata</taxon>
        <taxon>Ovalentaria</taxon>
        <taxon>Atherinomorphae</taxon>
        <taxon>Cyprinodontiformes</taxon>
        <taxon>Rivulidae</taxon>
        <taxon>Kryptolebias</taxon>
    </lineage>
</organism>
<dbReference type="PANTHER" id="PTHR46481:SF10">
    <property type="entry name" value="ZINC FINGER BED DOMAIN-CONTAINING PROTEIN 39"/>
    <property type="match status" value="1"/>
</dbReference>
<dbReference type="GO" id="GO:0008270">
    <property type="term" value="F:zinc ion binding"/>
    <property type="evidence" value="ECO:0007669"/>
    <property type="project" value="UniProtKB-KW"/>
</dbReference>
<evidence type="ECO:0000259" key="10">
    <source>
        <dbReference type="Pfam" id="PF05699"/>
    </source>
</evidence>
<keyword evidence="7" id="KW-0804">Transcription</keyword>
<evidence type="ECO:0000256" key="4">
    <source>
        <dbReference type="ARBA" id="ARBA00022833"/>
    </source>
</evidence>
<dbReference type="GeneTree" id="ENSGT00940000158431"/>
<dbReference type="SUPFAM" id="SSF53098">
    <property type="entry name" value="Ribonuclease H-like"/>
    <property type="match status" value="1"/>
</dbReference>
<keyword evidence="2" id="KW-0479">Metal-binding</keyword>
<dbReference type="Ensembl" id="ENSKMAT00000001342.1">
    <property type="protein sequence ID" value="ENSKMAP00000001304.1"/>
    <property type="gene ID" value="ENSKMAG00000001032.1"/>
</dbReference>
<dbReference type="OMA" id="WHEINGR"/>
<comment type="subcellular location">
    <subcellularLocation>
        <location evidence="1">Nucleus</location>
    </subcellularLocation>
</comment>
<dbReference type="GO" id="GO:0003677">
    <property type="term" value="F:DNA binding"/>
    <property type="evidence" value="ECO:0007669"/>
    <property type="project" value="UniProtKB-KW"/>
</dbReference>
<protein>
    <recommendedName>
        <fullName evidence="13">BED-type domain-containing protein</fullName>
    </recommendedName>
</protein>
<dbReference type="PANTHER" id="PTHR46481">
    <property type="entry name" value="ZINC FINGER BED DOMAIN-CONTAINING PROTEIN 4"/>
    <property type="match status" value="1"/>
</dbReference>
<evidence type="ECO:0000256" key="1">
    <source>
        <dbReference type="ARBA" id="ARBA00004123"/>
    </source>
</evidence>
<dbReference type="Pfam" id="PF05699">
    <property type="entry name" value="Dimer_Tnp_hAT"/>
    <property type="match status" value="1"/>
</dbReference>
<evidence type="ECO:0000256" key="2">
    <source>
        <dbReference type="ARBA" id="ARBA00022723"/>
    </source>
</evidence>
<evidence type="ECO:0000256" key="7">
    <source>
        <dbReference type="ARBA" id="ARBA00023163"/>
    </source>
</evidence>
<dbReference type="InterPro" id="IPR008906">
    <property type="entry name" value="HATC_C_dom"/>
</dbReference>
<dbReference type="InterPro" id="IPR012337">
    <property type="entry name" value="RNaseH-like_sf"/>
</dbReference>
<accession>A0A3Q2ZSV6</accession>
<evidence type="ECO:0000313" key="11">
    <source>
        <dbReference type="Ensembl" id="ENSKMAP00000001304.1"/>
    </source>
</evidence>
<feature type="domain" description="BED-type" evidence="9">
    <location>
        <begin position="49"/>
        <end position="81"/>
    </location>
</feature>
<reference evidence="11" key="1">
    <citation type="submission" date="2025-08" db="UniProtKB">
        <authorList>
            <consortium name="Ensembl"/>
        </authorList>
    </citation>
    <scope>IDENTIFICATION</scope>
</reference>
<dbReference type="SUPFAM" id="SSF140996">
    <property type="entry name" value="Hermes dimerisation domain"/>
    <property type="match status" value="1"/>
</dbReference>
<dbReference type="Gene3D" id="1.10.10.1070">
    <property type="entry name" value="Zinc finger, BED domain-containing"/>
    <property type="match status" value="1"/>
</dbReference>
<keyword evidence="8" id="KW-0539">Nucleus</keyword>
<evidence type="ECO:0008006" key="13">
    <source>
        <dbReference type="Google" id="ProtNLM"/>
    </source>
</evidence>
<sequence length="636" mass="71366">MCNSTLQPIAWWSVIHGAPRPTPTSPLCSITEIKKKKKNFTPLLPDGTLDKSKVFCVLCKGEFNYHRSSSSLTYHLKAKHPGVAATLDGGGLRQTTLQQFAVRGGPLTRVATNKITEAIACWVAKNCRPVNIVEDAGLRDVIREASGDSAYHLPARSTVMSRIETLYNNQKAIKQRLLEQAPYIALTCDHWTSASNANYLGATAHFIDDNWCLHSFALTVSKSTERHYAEACAQHIQAVTQEWNIEKKITTLGTDSARNLTAAARLLPYEHLPCTAHSLQRAITVSLADSGFDAVLTKCRKIVGHFKHSPANARELNQQQVAHKQKEESLIQDVPTRWNSTLHMITRIQQNKSPIEATLSQQNSKIPLLTEAELGKLKKLEELLEPCRYVFISVSMFYIIMEPSDDDTVNIVRFKKAFCEDLAKRKENSNLTWLKNATALDPRFKDLKCLPKSERGEVWSSLNNLLKEDRNAQIQGAQTTGEAPQKKRKMSIFLLASSDSDTDDEAESIQSTLDRYKSESKTDMDECPLQWWSKRRDSYPRLEQIARKYLSTPATTVPCERLFSLSGHIIQKKRATLSSSNVERLVCLSNLGHTGETMHPKDLGKVVVERDICASLLKLLPLQPSSRISGKKWMDG</sequence>
<keyword evidence="12" id="KW-1185">Reference proteome</keyword>
<keyword evidence="3" id="KW-0863">Zinc-finger</keyword>
<keyword evidence="4" id="KW-0862">Zinc</keyword>
<proteinExistence type="predicted"/>
<dbReference type="Pfam" id="PF02892">
    <property type="entry name" value="zf-BED"/>
    <property type="match status" value="1"/>
</dbReference>
<evidence type="ECO:0000313" key="12">
    <source>
        <dbReference type="Proteomes" id="UP000264800"/>
    </source>
</evidence>
<evidence type="ECO:0000256" key="5">
    <source>
        <dbReference type="ARBA" id="ARBA00023015"/>
    </source>
</evidence>
<evidence type="ECO:0000256" key="3">
    <source>
        <dbReference type="ARBA" id="ARBA00022771"/>
    </source>
</evidence>
<feature type="domain" description="HAT C-terminal dimerisation" evidence="10">
    <location>
        <begin position="513"/>
        <end position="589"/>
    </location>
</feature>
<evidence type="ECO:0000256" key="6">
    <source>
        <dbReference type="ARBA" id="ARBA00023125"/>
    </source>
</evidence>
<keyword evidence="5" id="KW-0805">Transcription regulation</keyword>
<dbReference type="InterPro" id="IPR052035">
    <property type="entry name" value="ZnF_BED_domain_contain"/>
</dbReference>
<keyword evidence="6" id="KW-0238">DNA-binding</keyword>
<dbReference type="GO" id="GO:0005634">
    <property type="term" value="C:nucleus"/>
    <property type="evidence" value="ECO:0007669"/>
    <property type="project" value="UniProtKB-SubCell"/>
</dbReference>